<sequence length="176" mass="18037">MGRDKSIACPITGIKAATDWGSATGPLSAGGGAGRPRSRPRLDAAPAGCSNLHTDGRAVASPPPRAHERRPLADAFKLERAAAGRANISGNVIGAEQCVADTAGGDSITAPARRGAPTGSWILTRRDDQARAGEPRANPAIPYAVNLSRGGARSTPPVPPEHLPRAPRTLLGGRRP</sequence>
<dbReference type="EMBL" id="JABXBU010000003">
    <property type="protein sequence ID" value="KAF8792145.1"/>
    <property type="molecule type" value="Genomic_DNA"/>
</dbReference>
<feature type="region of interest" description="Disordered" evidence="1">
    <location>
        <begin position="103"/>
        <end position="176"/>
    </location>
</feature>
<reference evidence="2" key="2">
    <citation type="submission" date="2020-06" db="EMBL/GenBank/DDBJ databases">
        <authorList>
            <person name="Sheffer M."/>
        </authorList>
    </citation>
    <scope>NUCLEOTIDE SEQUENCE</scope>
</reference>
<accession>A0A8T0FP84</accession>
<proteinExistence type="predicted"/>
<evidence type="ECO:0000256" key="1">
    <source>
        <dbReference type="SAM" id="MobiDB-lite"/>
    </source>
</evidence>
<dbReference type="Proteomes" id="UP000807504">
    <property type="component" value="Unassembled WGS sequence"/>
</dbReference>
<evidence type="ECO:0000313" key="3">
    <source>
        <dbReference type="Proteomes" id="UP000807504"/>
    </source>
</evidence>
<dbReference type="AlphaFoldDB" id="A0A8T0FP84"/>
<organism evidence="2 3">
    <name type="scientific">Argiope bruennichi</name>
    <name type="common">Wasp spider</name>
    <name type="synonym">Aranea bruennichi</name>
    <dbReference type="NCBI Taxonomy" id="94029"/>
    <lineage>
        <taxon>Eukaryota</taxon>
        <taxon>Metazoa</taxon>
        <taxon>Ecdysozoa</taxon>
        <taxon>Arthropoda</taxon>
        <taxon>Chelicerata</taxon>
        <taxon>Arachnida</taxon>
        <taxon>Araneae</taxon>
        <taxon>Araneomorphae</taxon>
        <taxon>Entelegynae</taxon>
        <taxon>Araneoidea</taxon>
        <taxon>Araneidae</taxon>
        <taxon>Argiope</taxon>
    </lineage>
</organism>
<gene>
    <name evidence="2" type="ORF">HNY73_003786</name>
</gene>
<reference evidence="2" key="1">
    <citation type="journal article" date="2020" name="bioRxiv">
        <title>Chromosome-level reference genome of the European wasp spider Argiope bruennichi: a resource for studies on range expansion and evolutionary adaptation.</title>
        <authorList>
            <person name="Sheffer M.M."/>
            <person name="Hoppe A."/>
            <person name="Krehenwinkel H."/>
            <person name="Uhl G."/>
            <person name="Kuss A.W."/>
            <person name="Jensen L."/>
            <person name="Jensen C."/>
            <person name="Gillespie R.G."/>
            <person name="Hoff K.J."/>
            <person name="Prost S."/>
        </authorList>
    </citation>
    <scope>NUCLEOTIDE SEQUENCE</scope>
</reference>
<comment type="caution">
    <text evidence="2">The sequence shown here is derived from an EMBL/GenBank/DDBJ whole genome shotgun (WGS) entry which is preliminary data.</text>
</comment>
<feature type="region of interest" description="Disordered" evidence="1">
    <location>
        <begin position="18"/>
        <end position="73"/>
    </location>
</feature>
<feature type="compositionally biased region" description="Basic and acidic residues" evidence="1">
    <location>
        <begin position="124"/>
        <end position="134"/>
    </location>
</feature>
<protein>
    <submittedName>
        <fullName evidence="2">Uncharacterized protein</fullName>
    </submittedName>
</protein>
<name>A0A8T0FP84_ARGBR</name>
<evidence type="ECO:0000313" key="2">
    <source>
        <dbReference type="EMBL" id="KAF8792145.1"/>
    </source>
</evidence>
<keyword evidence="3" id="KW-1185">Reference proteome</keyword>